<name>A0A367KJR0_RHIST</name>
<proteinExistence type="predicted"/>
<dbReference type="AlphaFoldDB" id="A0A367KJR0"/>
<protein>
    <submittedName>
        <fullName evidence="1">Uncharacterized protein</fullName>
    </submittedName>
</protein>
<reference evidence="1 2" key="1">
    <citation type="journal article" date="2018" name="G3 (Bethesda)">
        <title>Phylogenetic and Phylogenomic Definition of Rhizopus Species.</title>
        <authorList>
            <person name="Gryganskyi A.P."/>
            <person name="Golan J."/>
            <person name="Dolatabadi S."/>
            <person name="Mondo S."/>
            <person name="Robb S."/>
            <person name="Idnurm A."/>
            <person name="Muszewska A."/>
            <person name="Steczkiewicz K."/>
            <person name="Masonjones S."/>
            <person name="Liao H.L."/>
            <person name="Gajdeczka M.T."/>
            <person name="Anike F."/>
            <person name="Vuek A."/>
            <person name="Anishchenko I.M."/>
            <person name="Voigt K."/>
            <person name="de Hoog G.S."/>
            <person name="Smith M.E."/>
            <person name="Heitman J."/>
            <person name="Vilgalys R."/>
            <person name="Stajich J.E."/>
        </authorList>
    </citation>
    <scope>NUCLEOTIDE SEQUENCE [LARGE SCALE GENOMIC DNA]</scope>
    <source>
        <strain evidence="1 2">LSU 92-RS-03</strain>
    </source>
</reference>
<evidence type="ECO:0000313" key="1">
    <source>
        <dbReference type="EMBL" id="RCI02407.1"/>
    </source>
</evidence>
<sequence>MVDGSGLTVIGEYLEENFHSLSNLSHEEGIISIPFQTSSGLSVTFKRFMVTWLLKDLWEKLRERMDSNLQVSRDFFDGEEVFKVLPSKTTNSKREMQQYTKATLVHYIMAVKSASEGAVIDEW</sequence>
<evidence type="ECO:0000313" key="2">
    <source>
        <dbReference type="Proteomes" id="UP000253551"/>
    </source>
</evidence>
<gene>
    <name evidence="1" type="ORF">CU098_007326</name>
</gene>
<comment type="caution">
    <text evidence="1">The sequence shown here is derived from an EMBL/GenBank/DDBJ whole genome shotgun (WGS) entry which is preliminary data.</text>
</comment>
<organism evidence="1 2">
    <name type="scientific">Rhizopus stolonifer</name>
    <name type="common">Rhizopus nigricans</name>
    <dbReference type="NCBI Taxonomy" id="4846"/>
    <lineage>
        <taxon>Eukaryota</taxon>
        <taxon>Fungi</taxon>
        <taxon>Fungi incertae sedis</taxon>
        <taxon>Mucoromycota</taxon>
        <taxon>Mucoromycotina</taxon>
        <taxon>Mucoromycetes</taxon>
        <taxon>Mucorales</taxon>
        <taxon>Mucorineae</taxon>
        <taxon>Rhizopodaceae</taxon>
        <taxon>Rhizopus</taxon>
    </lineage>
</organism>
<accession>A0A367KJR0</accession>
<dbReference type="EMBL" id="PJQM01001405">
    <property type="protein sequence ID" value="RCI02407.1"/>
    <property type="molecule type" value="Genomic_DNA"/>
</dbReference>
<dbReference type="Proteomes" id="UP000253551">
    <property type="component" value="Unassembled WGS sequence"/>
</dbReference>
<keyword evidence="2" id="KW-1185">Reference proteome</keyword>